<keyword evidence="2" id="KW-0238">DNA-binding</keyword>
<dbReference type="PANTHER" id="PTHR30349">
    <property type="entry name" value="PHAGE INTEGRASE-RELATED"/>
    <property type="match status" value="1"/>
</dbReference>
<evidence type="ECO:0000256" key="3">
    <source>
        <dbReference type="ARBA" id="ARBA00023172"/>
    </source>
</evidence>
<dbReference type="Gene3D" id="1.10.443.10">
    <property type="entry name" value="Intergrase catalytic core"/>
    <property type="match status" value="1"/>
</dbReference>
<evidence type="ECO:0000259" key="4">
    <source>
        <dbReference type="PROSITE" id="PS51898"/>
    </source>
</evidence>
<evidence type="ECO:0000256" key="1">
    <source>
        <dbReference type="ARBA" id="ARBA00008857"/>
    </source>
</evidence>
<dbReference type="SUPFAM" id="SSF56349">
    <property type="entry name" value="DNA breaking-rejoining enzymes"/>
    <property type="match status" value="1"/>
</dbReference>
<organism evidence="5 6">
    <name type="scientific">Alistipes senegalensis JC50</name>
    <dbReference type="NCBI Taxonomy" id="1033732"/>
    <lineage>
        <taxon>Bacteria</taxon>
        <taxon>Pseudomonadati</taxon>
        <taxon>Bacteroidota</taxon>
        <taxon>Bacteroidia</taxon>
        <taxon>Bacteroidales</taxon>
        <taxon>Rikenellaceae</taxon>
        <taxon>Alistipes</taxon>
    </lineage>
</organism>
<sequence>MLSVETARNSALNEILSFTYPKLHTGSCWFISFYAFDPAKGEMRRKRIKINSVGNASQRRRYAAQVCHRLSAKLETGWNPWVEAEADYTYKLFSDVLVHYRNYLRKLQDDGVLRKSTVHGYNCSAGIMERWNAQQASPIRYVYQFDRSFCVRFLDYVYVERGNSPTTRNNNLAFLREFSSFLVQHLYLKSKPTEGLKSIGKGTGTKNRTVIAPADMQRLHDWLDAHNRPFLLVCYFLHYMLIRPKEICRLRLQDINVAKQTVYIDGQISKNKKSGVVTLPTPILEMLVDLDFFNAPTSYYIFSTGFRPGPKLCSERSYRHYWNNEIVPALKFPKEYKFYSLKDSGITDMLRSGLDPLSVKEQARHSSLQITDAYTPRDVLNANPRLQSYKGIL</sequence>
<dbReference type="RefSeq" id="WP_019152250.1">
    <property type="nucleotide sequence ID" value="NZ_CP102252.1"/>
</dbReference>
<dbReference type="PROSITE" id="PS51898">
    <property type="entry name" value="TYR_RECOMBINASE"/>
    <property type="match status" value="1"/>
</dbReference>
<dbReference type="Gene3D" id="1.10.150.130">
    <property type="match status" value="1"/>
</dbReference>
<dbReference type="InterPro" id="IPR010998">
    <property type="entry name" value="Integrase_recombinase_N"/>
</dbReference>
<dbReference type="Pfam" id="PF00589">
    <property type="entry name" value="Phage_integrase"/>
    <property type="match status" value="1"/>
</dbReference>
<evidence type="ECO:0000256" key="2">
    <source>
        <dbReference type="ARBA" id="ARBA00023125"/>
    </source>
</evidence>
<dbReference type="CDD" id="cd00397">
    <property type="entry name" value="DNA_BRE_C"/>
    <property type="match status" value="1"/>
</dbReference>
<dbReference type="PANTHER" id="PTHR30349:SF41">
    <property type="entry name" value="INTEGRASE_RECOMBINASE PROTEIN MJ0367-RELATED"/>
    <property type="match status" value="1"/>
</dbReference>
<keyword evidence="3" id="KW-0233">DNA recombination</keyword>
<dbReference type="InterPro" id="IPR013762">
    <property type="entry name" value="Integrase-like_cat_sf"/>
</dbReference>
<dbReference type="InterPro" id="IPR002104">
    <property type="entry name" value="Integrase_catalytic"/>
</dbReference>
<dbReference type="InterPro" id="IPR011010">
    <property type="entry name" value="DNA_brk_join_enz"/>
</dbReference>
<evidence type="ECO:0000313" key="6">
    <source>
        <dbReference type="Proteomes" id="UP001058267"/>
    </source>
</evidence>
<name>A0ABY5VB70_9BACT</name>
<dbReference type="Proteomes" id="UP001058267">
    <property type="component" value="Chromosome"/>
</dbReference>
<comment type="similarity">
    <text evidence="1">Belongs to the 'phage' integrase family.</text>
</comment>
<accession>A0ABY5VB70</accession>
<proteinExistence type="inferred from homology"/>
<protein>
    <submittedName>
        <fullName evidence="5">Site-specific integrase</fullName>
    </submittedName>
</protein>
<dbReference type="InterPro" id="IPR050090">
    <property type="entry name" value="Tyrosine_recombinase_XerCD"/>
</dbReference>
<keyword evidence="6" id="KW-1185">Reference proteome</keyword>
<dbReference type="EMBL" id="CP102252">
    <property type="protein sequence ID" value="UWN66204.1"/>
    <property type="molecule type" value="Genomic_DNA"/>
</dbReference>
<gene>
    <name evidence="5" type="ORF">NQ519_05045</name>
</gene>
<feature type="domain" description="Tyr recombinase" evidence="4">
    <location>
        <begin position="206"/>
        <end position="391"/>
    </location>
</feature>
<reference evidence="5" key="1">
    <citation type="journal article" date="2022" name="Cell">
        <title>Design, construction, and in vivo augmentation of a complex gut microbiome.</title>
        <authorList>
            <person name="Cheng A.G."/>
            <person name="Ho P.Y."/>
            <person name="Aranda-Diaz A."/>
            <person name="Jain S."/>
            <person name="Yu F.B."/>
            <person name="Meng X."/>
            <person name="Wang M."/>
            <person name="Iakiviak M."/>
            <person name="Nagashima K."/>
            <person name="Zhao A."/>
            <person name="Murugkar P."/>
            <person name="Patil A."/>
            <person name="Atabakhsh K."/>
            <person name="Weakley A."/>
            <person name="Yan J."/>
            <person name="Brumbaugh A.R."/>
            <person name="Higginbottom S."/>
            <person name="Dimas A."/>
            <person name="Shiver A.L."/>
            <person name="Deutschbauer A."/>
            <person name="Neff N."/>
            <person name="Sonnenburg J.L."/>
            <person name="Huang K.C."/>
            <person name="Fischbach M.A."/>
        </authorList>
    </citation>
    <scope>NUCLEOTIDE SEQUENCE</scope>
    <source>
        <strain evidence="5">JC50</strain>
    </source>
</reference>
<evidence type="ECO:0000313" key="5">
    <source>
        <dbReference type="EMBL" id="UWN66204.1"/>
    </source>
</evidence>